<dbReference type="Proteomes" id="UP001060085">
    <property type="component" value="Linkage Group LG02"/>
</dbReference>
<reference evidence="2" key="1">
    <citation type="journal article" date="2023" name="Nat. Plants">
        <title>Single-cell RNA sequencing provides a high-resolution roadmap for understanding the multicellular compartmentation of specialized metabolism.</title>
        <authorList>
            <person name="Sun S."/>
            <person name="Shen X."/>
            <person name="Li Y."/>
            <person name="Li Y."/>
            <person name="Wang S."/>
            <person name="Li R."/>
            <person name="Zhang H."/>
            <person name="Shen G."/>
            <person name="Guo B."/>
            <person name="Wei J."/>
            <person name="Xu J."/>
            <person name="St-Pierre B."/>
            <person name="Chen S."/>
            <person name="Sun C."/>
        </authorList>
    </citation>
    <scope>NUCLEOTIDE SEQUENCE [LARGE SCALE GENOMIC DNA]</scope>
</reference>
<evidence type="ECO:0000313" key="1">
    <source>
        <dbReference type="EMBL" id="KAI5676724.1"/>
    </source>
</evidence>
<gene>
    <name evidence="1" type="ORF">M9H77_07674</name>
</gene>
<evidence type="ECO:0000313" key="2">
    <source>
        <dbReference type="Proteomes" id="UP001060085"/>
    </source>
</evidence>
<name>A0ACC0BVX2_CATRO</name>
<comment type="caution">
    <text evidence="1">The sequence shown here is derived from an EMBL/GenBank/DDBJ whole genome shotgun (WGS) entry which is preliminary data.</text>
</comment>
<protein>
    <submittedName>
        <fullName evidence="1">Uncharacterized protein</fullName>
    </submittedName>
</protein>
<proteinExistence type="predicted"/>
<sequence length="148" mass="16769">MENALMSRNRAHFSPFQYYRDQLEAEIGVSERDTNIWPSKFPGYHLASDLPQLLTPLGATFRLTAVGDFTFTETHHFFLILNENKEEITRLKDMKCGLIAMVSFWVKGKAEQSNVRNHPVLIHCKRGKVGSLGKLALSGQGKKGTYNI</sequence>
<organism evidence="1 2">
    <name type="scientific">Catharanthus roseus</name>
    <name type="common">Madagascar periwinkle</name>
    <name type="synonym">Vinca rosea</name>
    <dbReference type="NCBI Taxonomy" id="4058"/>
    <lineage>
        <taxon>Eukaryota</taxon>
        <taxon>Viridiplantae</taxon>
        <taxon>Streptophyta</taxon>
        <taxon>Embryophyta</taxon>
        <taxon>Tracheophyta</taxon>
        <taxon>Spermatophyta</taxon>
        <taxon>Magnoliopsida</taxon>
        <taxon>eudicotyledons</taxon>
        <taxon>Gunneridae</taxon>
        <taxon>Pentapetalae</taxon>
        <taxon>asterids</taxon>
        <taxon>lamiids</taxon>
        <taxon>Gentianales</taxon>
        <taxon>Apocynaceae</taxon>
        <taxon>Rauvolfioideae</taxon>
        <taxon>Vinceae</taxon>
        <taxon>Catharanthinae</taxon>
        <taxon>Catharanthus</taxon>
    </lineage>
</organism>
<accession>A0ACC0BVX2</accession>
<dbReference type="EMBL" id="CM044702">
    <property type="protein sequence ID" value="KAI5676724.1"/>
    <property type="molecule type" value="Genomic_DNA"/>
</dbReference>
<keyword evidence="2" id="KW-1185">Reference proteome</keyword>